<dbReference type="Proteomes" id="UP001229486">
    <property type="component" value="Unassembled WGS sequence"/>
</dbReference>
<reference evidence="1" key="1">
    <citation type="submission" date="2023-07" db="EMBL/GenBank/DDBJ databases">
        <title>Sorghum-associated microbial communities from plants grown in Nebraska, USA.</title>
        <authorList>
            <person name="Schachtman D."/>
        </authorList>
    </citation>
    <scope>NUCLEOTIDE SEQUENCE</scope>
    <source>
        <strain evidence="1">DS1061</strain>
    </source>
</reference>
<organism evidence="1 2">
    <name type="scientific">Paraburkholderia caledonica</name>
    <dbReference type="NCBI Taxonomy" id="134536"/>
    <lineage>
        <taxon>Bacteria</taxon>
        <taxon>Pseudomonadati</taxon>
        <taxon>Pseudomonadota</taxon>
        <taxon>Betaproteobacteria</taxon>
        <taxon>Burkholderiales</taxon>
        <taxon>Burkholderiaceae</taxon>
        <taxon>Paraburkholderia</taxon>
    </lineage>
</organism>
<name>A0AB73IPY3_9BURK</name>
<comment type="caution">
    <text evidence="1">The sequence shown here is derived from an EMBL/GenBank/DDBJ whole genome shotgun (WGS) entry which is preliminary data.</text>
</comment>
<dbReference type="AlphaFoldDB" id="A0AB73IPY3"/>
<evidence type="ECO:0000313" key="1">
    <source>
        <dbReference type="EMBL" id="MDP9652056.1"/>
    </source>
</evidence>
<protein>
    <submittedName>
        <fullName evidence="1">Uncharacterized protein</fullName>
    </submittedName>
</protein>
<dbReference type="EMBL" id="JAURTK010000057">
    <property type="protein sequence ID" value="MDP9652056.1"/>
    <property type="molecule type" value="Genomic_DNA"/>
</dbReference>
<accession>A0AB73IPY3</accession>
<evidence type="ECO:0000313" key="2">
    <source>
        <dbReference type="Proteomes" id="UP001229486"/>
    </source>
</evidence>
<dbReference type="RefSeq" id="WP_392396528.1">
    <property type="nucleotide sequence ID" value="NZ_JAURTK010000057.1"/>
</dbReference>
<sequence length="79" mass="8995">MSKQRKVIKYQAIAVIGGIEYVSDAFESHSQVWNSLRSKIRPDMCAEYRNDPRIDPVDFAHGHCRMERICEGVAKEIGG</sequence>
<gene>
    <name evidence="1" type="ORF">J2793_007531</name>
</gene>
<proteinExistence type="predicted"/>